<dbReference type="Pfam" id="PF00005">
    <property type="entry name" value="ABC_tran"/>
    <property type="match status" value="1"/>
</dbReference>
<dbReference type="GO" id="GO:0042626">
    <property type="term" value="F:ATPase-coupled transmembrane transporter activity"/>
    <property type="evidence" value="ECO:0007669"/>
    <property type="project" value="TreeGrafter"/>
</dbReference>
<dbReference type="PROSITE" id="PS00211">
    <property type="entry name" value="ABC_TRANSPORTER_1"/>
    <property type="match status" value="1"/>
</dbReference>
<dbReference type="PANTHER" id="PTHR24221">
    <property type="entry name" value="ATP-BINDING CASSETTE SUB-FAMILY B"/>
    <property type="match status" value="1"/>
</dbReference>
<dbReference type="GO" id="GO:0016020">
    <property type="term" value="C:membrane"/>
    <property type="evidence" value="ECO:0007669"/>
    <property type="project" value="TreeGrafter"/>
</dbReference>
<evidence type="ECO:0000313" key="2">
    <source>
        <dbReference type="EMBL" id="EKC45514.1"/>
    </source>
</evidence>
<keyword evidence="2" id="KW-0547">Nucleotide-binding</keyword>
<dbReference type="GO" id="GO:0005524">
    <property type="term" value="F:ATP binding"/>
    <property type="evidence" value="ECO:0007669"/>
    <property type="project" value="UniProtKB-KW"/>
</dbReference>
<dbReference type="GO" id="GO:0016887">
    <property type="term" value="F:ATP hydrolysis activity"/>
    <property type="evidence" value="ECO:0007669"/>
    <property type="project" value="InterPro"/>
</dbReference>
<gene>
    <name evidence="2" type="ORF">OBE_16820</name>
</gene>
<dbReference type="AlphaFoldDB" id="K1RPR9"/>
<reference evidence="2" key="1">
    <citation type="journal article" date="2013" name="Environ. Microbiol.">
        <title>Microbiota from the distal guts of lean and obese adolescents exhibit partial functional redundancy besides clear differences in community structure.</title>
        <authorList>
            <person name="Ferrer M."/>
            <person name="Ruiz A."/>
            <person name="Lanza F."/>
            <person name="Haange S.B."/>
            <person name="Oberbach A."/>
            <person name="Till H."/>
            <person name="Bargiela R."/>
            <person name="Campoy C."/>
            <person name="Segura M.T."/>
            <person name="Richter M."/>
            <person name="von Bergen M."/>
            <person name="Seifert J."/>
            <person name="Suarez A."/>
        </authorList>
    </citation>
    <scope>NUCLEOTIDE SEQUENCE</scope>
</reference>
<keyword evidence="2" id="KW-0067">ATP-binding</keyword>
<organism evidence="2">
    <name type="scientific">human gut metagenome</name>
    <dbReference type="NCBI Taxonomy" id="408170"/>
    <lineage>
        <taxon>unclassified sequences</taxon>
        <taxon>metagenomes</taxon>
        <taxon>organismal metagenomes</taxon>
    </lineage>
</organism>
<dbReference type="InterPro" id="IPR003439">
    <property type="entry name" value="ABC_transporter-like_ATP-bd"/>
</dbReference>
<dbReference type="InterPro" id="IPR027417">
    <property type="entry name" value="P-loop_NTPase"/>
</dbReference>
<feature type="domain" description="ABC transporter" evidence="1">
    <location>
        <begin position="2"/>
        <end position="194"/>
    </location>
</feature>
<dbReference type="SUPFAM" id="SSF52540">
    <property type="entry name" value="P-loop containing nucleoside triphosphate hydrolases"/>
    <property type="match status" value="1"/>
</dbReference>
<accession>K1RPR9</accession>
<dbReference type="PROSITE" id="PS50893">
    <property type="entry name" value="ABC_TRANSPORTER_2"/>
    <property type="match status" value="1"/>
</dbReference>
<dbReference type="PANTHER" id="PTHR24221:SF503">
    <property type="entry name" value="MITOCHONDRIAL POTASSIUM CHANNEL ATP-BINDING SUBUNIT"/>
    <property type="match status" value="1"/>
</dbReference>
<name>K1RPR9_9ZZZZ</name>
<evidence type="ECO:0000259" key="1">
    <source>
        <dbReference type="PROSITE" id="PS50893"/>
    </source>
</evidence>
<dbReference type="InterPro" id="IPR017871">
    <property type="entry name" value="ABC_transporter-like_CS"/>
</dbReference>
<dbReference type="Gene3D" id="3.40.50.300">
    <property type="entry name" value="P-loop containing nucleotide triphosphate hydrolases"/>
    <property type="match status" value="1"/>
</dbReference>
<proteinExistence type="predicted"/>
<feature type="non-terminal residue" evidence="2">
    <location>
        <position position="1"/>
    </location>
</feature>
<dbReference type="EMBL" id="AJWZ01011366">
    <property type="protein sequence ID" value="EKC45514.1"/>
    <property type="molecule type" value="Genomic_DNA"/>
</dbReference>
<sequence>TLVNLLCRFYDVSKGSIFINGENINNYTLESLRENIGYVMQDVVIFDGNIYDNINYANKDVQKEQIETICKKLRLHDKIISFSEGYELNLNKNQDLFSLGEKQMINFARIMVENPSVVILDEITSSLSYENEELVKNAIKEITKDKICFIIAHRLTTIKSCNKILYMENGKILENGSHQELMDIKGKYYNLVKN</sequence>
<comment type="caution">
    <text evidence="2">The sequence shown here is derived from an EMBL/GenBank/DDBJ whole genome shotgun (WGS) entry which is preliminary data.</text>
</comment>
<dbReference type="InterPro" id="IPR039421">
    <property type="entry name" value="Type_1_exporter"/>
</dbReference>
<protein>
    <submittedName>
        <fullName evidence="2">ABC transporter ATP-binding and permease protein</fullName>
    </submittedName>
</protein>